<dbReference type="OrthoDB" id="1072575at2"/>
<dbReference type="Proteomes" id="UP000245999">
    <property type="component" value="Chromosome"/>
</dbReference>
<evidence type="ECO:0000313" key="1">
    <source>
        <dbReference type="EMBL" id="AWM31371.1"/>
    </source>
</evidence>
<protein>
    <submittedName>
        <fullName evidence="1">Uncharacterized protein</fullName>
    </submittedName>
</protein>
<proteinExistence type="predicted"/>
<dbReference type="EMBL" id="CP029145">
    <property type="protein sequence ID" value="AWM31371.1"/>
    <property type="molecule type" value="Genomic_DNA"/>
</dbReference>
<keyword evidence="2" id="KW-1185">Reference proteome</keyword>
<evidence type="ECO:0000313" key="2">
    <source>
        <dbReference type="Proteomes" id="UP000245999"/>
    </source>
</evidence>
<name>A0A2Z3GGU0_9BACT</name>
<dbReference type="AlphaFoldDB" id="A0A2Z3GGU0"/>
<reference evidence="2" key="1">
    <citation type="submission" date="2018-04" db="EMBL/GenBank/DDBJ databases">
        <title>Complete genome of Antarctic heterotrophic bacterium Hymenobacter nivis.</title>
        <authorList>
            <person name="Terashima M."/>
        </authorList>
    </citation>
    <scope>NUCLEOTIDE SEQUENCE [LARGE SCALE GENOMIC DNA]</scope>
    <source>
        <strain evidence="2">NBRC 111535</strain>
    </source>
</reference>
<dbReference type="RefSeq" id="WP_109651793.1">
    <property type="nucleotide sequence ID" value="NZ_CP029145.1"/>
</dbReference>
<organism evidence="1 2">
    <name type="scientific">Hymenobacter nivis</name>
    <dbReference type="NCBI Taxonomy" id="1850093"/>
    <lineage>
        <taxon>Bacteria</taxon>
        <taxon>Pseudomonadati</taxon>
        <taxon>Bacteroidota</taxon>
        <taxon>Cytophagia</taxon>
        <taxon>Cytophagales</taxon>
        <taxon>Hymenobacteraceae</taxon>
        <taxon>Hymenobacter</taxon>
    </lineage>
</organism>
<accession>A0A2Z3GGU0</accession>
<dbReference type="KEGG" id="hnv:DDQ68_00350"/>
<gene>
    <name evidence="1" type="ORF">DDQ68_00350</name>
</gene>
<sequence>MSASPARFRLDVAYLATVLLPALLRKPRLVAWVSALTSPVDAVYQAFLAYRLDTLRELSYNGQTALLEKALNDKLDPNLRRILIRNSTVYLDPLYLNFKREAQPPVYASTRAEGRPLLPHRASDFAGQVGFTVYAPGLNAKDYQLNILLQRFKIALVSYRIIYAPAPN</sequence>